<organism evidence="1 2">
    <name type="scientific">Oenococcus oeni</name>
    <name type="common">Leuconostoc oenos</name>
    <dbReference type="NCBI Taxonomy" id="1247"/>
    <lineage>
        <taxon>Bacteria</taxon>
        <taxon>Bacillati</taxon>
        <taxon>Bacillota</taxon>
        <taxon>Bacilli</taxon>
        <taxon>Lactobacillales</taxon>
        <taxon>Lactobacillaceae</taxon>
        <taxon>Oenococcus</taxon>
    </lineage>
</organism>
<reference evidence="1 2" key="1">
    <citation type="submission" date="2018-08" db="EMBL/GenBank/DDBJ databases">
        <authorList>
            <person name="Lorentzen P. G. S. M."/>
        </authorList>
    </citation>
    <scope>NUCLEOTIDE SEQUENCE [LARGE SCALE GENOMIC DNA]</scope>
    <source>
        <strain evidence="1 2">CRBO_1381</strain>
    </source>
</reference>
<proteinExistence type="predicted"/>
<evidence type="ECO:0000313" key="2">
    <source>
        <dbReference type="Proteomes" id="UP000294726"/>
    </source>
</evidence>
<sequence>MFNLNKADNELLMLKYKVGFDIEKKIELLNWRRLFHRRRIY</sequence>
<dbReference type="EMBL" id="LR031358">
    <property type="protein sequence ID" value="VDB98629.1"/>
    <property type="molecule type" value="Genomic_DNA"/>
</dbReference>
<dbReference type="Proteomes" id="UP000294726">
    <property type="component" value="Chromosome"/>
</dbReference>
<gene>
    <name evidence="1" type="ORF">OENI_1365</name>
</gene>
<evidence type="ECO:0000313" key="1">
    <source>
        <dbReference type="EMBL" id="VDB98629.1"/>
    </source>
</evidence>
<accession>A0AAQ2UTG2</accession>
<name>A0AAQ2UTG2_OENOE</name>
<protein>
    <submittedName>
        <fullName evidence="1">Uncharacterized protein</fullName>
    </submittedName>
</protein>
<dbReference type="AlphaFoldDB" id="A0AAQ2UTG2"/>